<dbReference type="FunFam" id="1.10.10.10:FF:000058">
    <property type="entry name" value="DNA-binding response OmpR family regulator"/>
    <property type="match status" value="1"/>
</dbReference>
<dbReference type="InterPro" id="IPR036388">
    <property type="entry name" value="WH-like_DNA-bd_sf"/>
</dbReference>
<dbReference type="CDD" id="cd00383">
    <property type="entry name" value="trans_reg_C"/>
    <property type="match status" value="1"/>
</dbReference>
<keyword evidence="5" id="KW-0804">Transcription</keyword>
<evidence type="ECO:0000256" key="7">
    <source>
        <dbReference type="PROSITE-ProRule" id="PRU01091"/>
    </source>
</evidence>
<gene>
    <name evidence="10" type="ORF">GCM10011365_23730</name>
</gene>
<keyword evidence="11" id="KW-1185">Reference proteome</keyword>
<dbReference type="Gene3D" id="6.10.250.690">
    <property type="match status" value="1"/>
</dbReference>
<dbReference type="InterPro" id="IPR001867">
    <property type="entry name" value="OmpR/PhoB-type_DNA-bd"/>
</dbReference>
<keyword evidence="4 7" id="KW-0238">DNA-binding</keyword>
<dbReference type="GO" id="GO:0000156">
    <property type="term" value="F:phosphorelay response regulator activity"/>
    <property type="evidence" value="ECO:0007669"/>
    <property type="project" value="TreeGrafter"/>
</dbReference>
<evidence type="ECO:0000256" key="1">
    <source>
        <dbReference type="ARBA" id="ARBA00022553"/>
    </source>
</evidence>
<sequence length="232" mass="25880">MSNITVLLVEDHQSLAETVTDFLELADITVDYAADGITGLHLAVTNHYDALILDVMLPGIEGFEICQKVRKEGRSDVPIIMLTARDRIDDKLTGFDSGADDYLVKPFNPDELVARVKSLVRRHRGEFDQSALQVGDLVFDLATMQVKRGNEVLKVSPTGMQILKVLMKKSPEVVTKEQLTQQLWGDLVPESDVLRSHLYLLRKTIDKPFDKELLHTIPGVGLKMADEGGNKE</sequence>
<dbReference type="Pfam" id="PF00072">
    <property type="entry name" value="Response_reg"/>
    <property type="match status" value="1"/>
</dbReference>
<feature type="domain" description="Response regulatory" evidence="8">
    <location>
        <begin position="5"/>
        <end position="120"/>
    </location>
</feature>
<feature type="DNA-binding region" description="OmpR/PhoB-type" evidence="7">
    <location>
        <begin position="129"/>
        <end position="226"/>
    </location>
</feature>
<evidence type="ECO:0000259" key="9">
    <source>
        <dbReference type="PROSITE" id="PS51755"/>
    </source>
</evidence>
<dbReference type="PROSITE" id="PS50110">
    <property type="entry name" value="RESPONSE_REGULATORY"/>
    <property type="match status" value="1"/>
</dbReference>
<dbReference type="GO" id="GO:0005829">
    <property type="term" value="C:cytosol"/>
    <property type="evidence" value="ECO:0007669"/>
    <property type="project" value="TreeGrafter"/>
</dbReference>
<dbReference type="InterPro" id="IPR011006">
    <property type="entry name" value="CheY-like_superfamily"/>
</dbReference>
<dbReference type="Pfam" id="PF00486">
    <property type="entry name" value="Trans_reg_C"/>
    <property type="match status" value="1"/>
</dbReference>
<keyword evidence="2" id="KW-0902">Two-component regulatory system</keyword>
<organism evidence="10 11">
    <name type="scientific">Marinicella pacifica</name>
    <dbReference type="NCBI Taxonomy" id="1171543"/>
    <lineage>
        <taxon>Bacteria</taxon>
        <taxon>Pseudomonadati</taxon>
        <taxon>Pseudomonadota</taxon>
        <taxon>Gammaproteobacteria</taxon>
        <taxon>Lysobacterales</taxon>
        <taxon>Marinicellaceae</taxon>
        <taxon>Marinicella</taxon>
    </lineage>
</organism>
<dbReference type="SUPFAM" id="SSF52172">
    <property type="entry name" value="CheY-like"/>
    <property type="match status" value="1"/>
</dbReference>
<dbReference type="PANTHER" id="PTHR48111:SF22">
    <property type="entry name" value="REGULATOR OF RPOS"/>
    <property type="match status" value="1"/>
</dbReference>
<dbReference type="RefSeq" id="WP_188365977.1">
    <property type="nucleotide sequence ID" value="NZ_BAABJF010000028.1"/>
</dbReference>
<feature type="modified residue" description="4-aspartylphosphate" evidence="6">
    <location>
        <position position="54"/>
    </location>
</feature>
<keyword evidence="1 6" id="KW-0597">Phosphoprotein</keyword>
<evidence type="ECO:0000256" key="3">
    <source>
        <dbReference type="ARBA" id="ARBA00023015"/>
    </source>
</evidence>
<proteinExistence type="predicted"/>
<dbReference type="SMART" id="SM00862">
    <property type="entry name" value="Trans_reg_C"/>
    <property type="match status" value="1"/>
</dbReference>
<name>A0A917CY74_9GAMM</name>
<reference evidence="10" key="2">
    <citation type="submission" date="2020-09" db="EMBL/GenBank/DDBJ databases">
        <authorList>
            <person name="Sun Q."/>
            <person name="Zhou Y."/>
        </authorList>
    </citation>
    <scope>NUCLEOTIDE SEQUENCE</scope>
    <source>
        <strain evidence="10">CGMCC 1.12181</strain>
    </source>
</reference>
<dbReference type="InterPro" id="IPR016032">
    <property type="entry name" value="Sig_transdc_resp-reg_C-effctor"/>
</dbReference>
<reference evidence="10" key="1">
    <citation type="journal article" date="2014" name="Int. J. Syst. Evol. Microbiol.">
        <title>Complete genome sequence of Corynebacterium casei LMG S-19264T (=DSM 44701T), isolated from a smear-ripened cheese.</title>
        <authorList>
            <consortium name="US DOE Joint Genome Institute (JGI-PGF)"/>
            <person name="Walter F."/>
            <person name="Albersmeier A."/>
            <person name="Kalinowski J."/>
            <person name="Ruckert C."/>
        </authorList>
    </citation>
    <scope>NUCLEOTIDE SEQUENCE</scope>
    <source>
        <strain evidence="10">CGMCC 1.12181</strain>
    </source>
</reference>
<dbReference type="FunFam" id="3.40.50.2300:FF:000001">
    <property type="entry name" value="DNA-binding response regulator PhoB"/>
    <property type="match status" value="1"/>
</dbReference>
<dbReference type="Gene3D" id="3.40.50.2300">
    <property type="match status" value="1"/>
</dbReference>
<dbReference type="PANTHER" id="PTHR48111">
    <property type="entry name" value="REGULATOR OF RPOS"/>
    <property type="match status" value="1"/>
</dbReference>
<evidence type="ECO:0000256" key="6">
    <source>
        <dbReference type="PROSITE-ProRule" id="PRU00169"/>
    </source>
</evidence>
<keyword evidence="3" id="KW-0805">Transcription regulation</keyword>
<accession>A0A917CY74</accession>
<evidence type="ECO:0000313" key="10">
    <source>
        <dbReference type="EMBL" id="GGG01795.1"/>
    </source>
</evidence>
<dbReference type="SUPFAM" id="SSF46894">
    <property type="entry name" value="C-terminal effector domain of the bipartite response regulators"/>
    <property type="match status" value="1"/>
</dbReference>
<dbReference type="EMBL" id="BMEO01000015">
    <property type="protein sequence ID" value="GGG01795.1"/>
    <property type="molecule type" value="Genomic_DNA"/>
</dbReference>
<dbReference type="CDD" id="cd19935">
    <property type="entry name" value="REC_OmpR_CusR-like"/>
    <property type="match status" value="1"/>
</dbReference>
<dbReference type="Gene3D" id="1.10.10.10">
    <property type="entry name" value="Winged helix-like DNA-binding domain superfamily/Winged helix DNA-binding domain"/>
    <property type="match status" value="1"/>
</dbReference>
<dbReference type="GO" id="GO:0000976">
    <property type="term" value="F:transcription cis-regulatory region binding"/>
    <property type="evidence" value="ECO:0007669"/>
    <property type="project" value="TreeGrafter"/>
</dbReference>
<evidence type="ECO:0000256" key="5">
    <source>
        <dbReference type="ARBA" id="ARBA00023163"/>
    </source>
</evidence>
<comment type="caution">
    <text evidence="10">The sequence shown here is derived from an EMBL/GenBank/DDBJ whole genome shotgun (WGS) entry which is preliminary data.</text>
</comment>
<evidence type="ECO:0000313" key="11">
    <source>
        <dbReference type="Proteomes" id="UP000605253"/>
    </source>
</evidence>
<dbReference type="Proteomes" id="UP000605253">
    <property type="component" value="Unassembled WGS sequence"/>
</dbReference>
<dbReference type="PROSITE" id="PS51755">
    <property type="entry name" value="OMPR_PHOB"/>
    <property type="match status" value="1"/>
</dbReference>
<evidence type="ECO:0000256" key="2">
    <source>
        <dbReference type="ARBA" id="ARBA00023012"/>
    </source>
</evidence>
<protein>
    <submittedName>
        <fullName evidence="10">DNA-binding response regulator</fullName>
    </submittedName>
</protein>
<feature type="domain" description="OmpR/PhoB-type" evidence="9">
    <location>
        <begin position="129"/>
        <end position="226"/>
    </location>
</feature>
<dbReference type="SMART" id="SM00448">
    <property type="entry name" value="REC"/>
    <property type="match status" value="1"/>
</dbReference>
<dbReference type="GO" id="GO:0006355">
    <property type="term" value="P:regulation of DNA-templated transcription"/>
    <property type="evidence" value="ECO:0007669"/>
    <property type="project" value="InterPro"/>
</dbReference>
<evidence type="ECO:0000259" key="8">
    <source>
        <dbReference type="PROSITE" id="PS50110"/>
    </source>
</evidence>
<dbReference type="AlphaFoldDB" id="A0A917CY74"/>
<dbReference type="GO" id="GO:0032993">
    <property type="term" value="C:protein-DNA complex"/>
    <property type="evidence" value="ECO:0007669"/>
    <property type="project" value="TreeGrafter"/>
</dbReference>
<dbReference type="InterPro" id="IPR039420">
    <property type="entry name" value="WalR-like"/>
</dbReference>
<dbReference type="InterPro" id="IPR001789">
    <property type="entry name" value="Sig_transdc_resp-reg_receiver"/>
</dbReference>
<evidence type="ECO:0000256" key="4">
    <source>
        <dbReference type="ARBA" id="ARBA00023125"/>
    </source>
</evidence>